<name>A0A4U3KWG9_9BACT</name>
<dbReference type="Proteomes" id="UP000305848">
    <property type="component" value="Unassembled WGS sequence"/>
</dbReference>
<accession>A0A4U3KWG9</accession>
<feature type="compositionally biased region" description="Polar residues" evidence="1">
    <location>
        <begin position="1"/>
        <end position="13"/>
    </location>
</feature>
<comment type="caution">
    <text evidence="2">The sequence shown here is derived from an EMBL/GenBank/DDBJ whole genome shotgun (WGS) entry which is preliminary data.</text>
</comment>
<reference evidence="2 3" key="1">
    <citation type="submission" date="2019-05" db="EMBL/GenBank/DDBJ databases">
        <title>Panacibacter sp. strain 17mud1-8 Genome sequencing and assembly.</title>
        <authorList>
            <person name="Chhetri G."/>
        </authorList>
    </citation>
    <scope>NUCLEOTIDE SEQUENCE [LARGE SCALE GENOMIC DNA]</scope>
    <source>
        <strain evidence="2 3">17mud1-8</strain>
    </source>
</reference>
<feature type="region of interest" description="Disordered" evidence="1">
    <location>
        <begin position="1"/>
        <end position="81"/>
    </location>
</feature>
<dbReference type="AlphaFoldDB" id="A0A4U3KWG9"/>
<keyword evidence="3" id="KW-1185">Reference proteome</keyword>
<gene>
    <name evidence="2" type="ORF">FC093_15585</name>
</gene>
<evidence type="ECO:0000256" key="1">
    <source>
        <dbReference type="SAM" id="MobiDB-lite"/>
    </source>
</evidence>
<dbReference type="RefSeq" id="WP_137262738.1">
    <property type="nucleotide sequence ID" value="NZ_SZQL01000013.1"/>
</dbReference>
<evidence type="ECO:0000313" key="2">
    <source>
        <dbReference type="EMBL" id="TKK66921.1"/>
    </source>
</evidence>
<feature type="compositionally biased region" description="Polar residues" evidence="1">
    <location>
        <begin position="41"/>
        <end position="51"/>
    </location>
</feature>
<dbReference type="EMBL" id="SZQL01000013">
    <property type="protein sequence ID" value="TKK66921.1"/>
    <property type="molecule type" value="Genomic_DNA"/>
</dbReference>
<protein>
    <submittedName>
        <fullName evidence="2">Uncharacterized protein</fullName>
    </submittedName>
</protein>
<sequence>MAVNKTSNINTDKTIGAQGLEQGGASLGNDYSRPTKHIEQNETTNVGSHGTVSDDELNIQKSDYGNGVNITEEIETPRGRK</sequence>
<dbReference type="OrthoDB" id="679248at2"/>
<evidence type="ECO:0000313" key="3">
    <source>
        <dbReference type="Proteomes" id="UP000305848"/>
    </source>
</evidence>
<organism evidence="2 3">
    <name type="scientific">Ilyomonas limi</name>
    <dbReference type="NCBI Taxonomy" id="2575867"/>
    <lineage>
        <taxon>Bacteria</taxon>
        <taxon>Pseudomonadati</taxon>
        <taxon>Bacteroidota</taxon>
        <taxon>Chitinophagia</taxon>
        <taxon>Chitinophagales</taxon>
        <taxon>Chitinophagaceae</taxon>
        <taxon>Ilyomonas</taxon>
    </lineage>
</organism>
<proteinExistence type="predicted"/>